<dbReference type="SUPFAM" id="SSF56059">
    <property type="entry name" value="Glutathione synthetase ATP-binding domain-like"/>
    <property type="match status" value="1"/>
</dbReference>
<dbReference type="GeneID" id="40927513"/>
<dbReference type="eggNOG" id="COG0189">
    <property type="taxonomic scope" value="Bacteria"/>
</dbReference>
<dbReference type="PANTHER" id="PTHR21621:SF0">
    <property type="entry name" value="BETA-CITRYLGLUTAMATE SYNTHASE B-RELATED"/>
    <property type="match status" value="1"/>
</dbReference>
<dbReference type="NCBIfam" id="TIGR02291">
    <property type="entry name" value="rimK_rel_E_lig"/>
    <property type="match status" value="1"/>
</dbReference>
<dbReference type="InterPro" id="IPR013815">
    <property type="entry name" value="ATP_grasp_subdomain_1"/>
</dbReference>
<dbReference type="InterPro" id="IPR011761">
    <property type="entry name" value="ATP-grasp"/>
</dbReference>
<evidence type="ECO:0000313" key="5">
    <source>
        <dbReference type="Proteomes" id="UP000001060"/>
    </source>
</evidence>
<evidence type="ECO:0000313" key="4">
    <source>
        <dbReference type="EMBL" id="CBJ13793.1"/>
    </source>
</evidence>
<dbReference type="GO" id="GO:0005524">
    <property type="term" value="F:ATP binding"/>
    <property type="evidence" value="ECO:0007669"/>
    <property type="project" value="UniProtKB-UniRule"/>
</dbReference>
<evidence type="ECO:0000256" key="2">
    <source>
        <dbReference type="PROSITE-ProRule" id="PRU00409"/>
    </source>
</evidence>
<dbReference type="GO" id="GO:0009432">
    <property type="term" value="P:SOS response"/>
    <property type="evidence" value="ECO:0007669"/>
    <property type="project" value="TreeGrafter"/>
</dbReference>
<accession>D3HMU7</accession>
<dbReference type="InterPro" id="IPR011758">
    <property type="entry name" value="RimK-rel_E_lig"/>
</dbReference>
<dbReference type="GO" id="GO:0005737">
    <property type="term" value="C:cytoplasm"/>
    <property type="evidence" value="ECO:0007669"/>
    <property type="project" value="TreeGrafter"/>
</dbReference>
<dbReference type="RefSeq" id="WP_003634100.1">
    <property type="nucleotide sequence ID" value="NC_013861.1"/>
</dbReference>
<keyword evidence="5" id="KW-1185">Reference proteome</keyword>
<dbReference type="GO" id="GO:0018169">
    <property type="term" value="F:ribosomal S6-glutamic acid ligase activity"/>
    <property type="evidence" value="ECO:0007669"/>
    <property type="project" value="TreeGrafter"/>
</dbReference>
<proteinExistence type="predicted"/>
<dbReference type="Pfam" id="PF14397">
    <property type="entry name" value="ATPgrasp_ST"/>
    <property type="match status" value="1"/>
</dbReference>
<dbReference type="PANTHER" id="PTHR21621">
    <property type="entry name" value="RIBOSOMAL PROTEIN S6 MODIFICATION PROTEIN"/>
    <property type="match status" value="1"/>
</dbReference>
<dbReference type="AlphaFoldDB" id="D3HMU7"/>
<dbReference type="EMBL" id="FN650140">
    <property type="protein sequence ID" value="CBJ13793.1"/>
    <property type="molecule type" value="Genomic_DNA"/>
</dbReference>
<organism evidence="4 5">
    <name type="scientific">Legionella longbeachae serogroup 1 (strain NSW150)</name>
    <dbReference type="NCBI Taxonomy" id="661367"/>
    <lineage>
        <taxon>Bacteria</taxon>
        <taxon>Pseudomonadati</taxon>
        <taxon>Pseudomonadota</taxon>
        <taxon>Gammaproteobacteria</taxon>
        <taxon>Legionellales</taxon>
        <taxon>Legionellaceae</taxon>
        <taxon>Legionella</taxon>
    </lineage>
</organism>
<protein>
    <recommendedName>
        <fullName evidence="3">ATP-grasp domain-containing protein</fullName>
    </recommendedName>
</protein>
<evidence type="ECO:0000259" key="3">
    <source>
        <dbReference type="PROSITE" id="PS50975"/>
    </source>
</evidence>
<keyword evidence="1" id="KW-0464">Manganese</keyword>
<feature type="domain" description="ATP-grasp" evidence="3">
    <location>
        <begin position="43"/>
        <end position="295"/>
    </location>
</feature>
<reference evidence="4 5" key="1">
    <citation type="journal article" date="2010" name="PLoS Genet.">
        <title>Analysis of the Legionella longbeachae genome and transcriptome uncovers unique strategies to cause Legionnaires' disease.</title>
        <authorList>
            <person name="Cazalet C."/>
            <person name="Gomez-Valero L."/>
            <person name="Rusniok C."/>
            <person name="Lomma M."/>
            <person name="Dervins-Ravault D."/>
            <person name="Newton H."/>
            <person name="Sansom F."/>
            <person name="Jarraud S."/>
            <person name="Zidane N."/>
            <person name="Ma L."/>
            <person name="Bouchier C."/>
            <person name="Etienne J."/>
            <person name="Hartland E."/>
            <person name="Buchrieser C."/>
        </authorList>
    </citation>
    <scope>NUCLEOTIDE SEQUENCE [LARGE SCALE GENOMIC DNA]</scope>
    <source>
        <strain evidence="4 5">NSW150</strain>
    </source>
</reference>
<dbReference type="Proteomes" id="UP000001060">
    <property type="component" value="Chromosome"/>
</dbReference>
<dbReference type="GO" id="GO:0046872">
    <property type="term" value="F:metal ion binding"/>
    <property type="evidence" value="ECO:0007669"/>
    <property type="project" value="InterPro"/>
</dbReference>
<evidence type="ECO:0000256" key="1">
    <source>
        <dbReference type="ARBA" id="ARBA00023211"/>
    </source>
</evidence>
<keyword evidence="2" id="KW-0547">Nucleotide-binding</keyword>
<dbReference type="STRING" id="661367.LLO_3333"/>
<dbReference type="InterPro" id="IPR039523">
    <property type="entry name" value="RimK-rel_E_lig_ATP-grasp"/>
</dbReference>
<name>D3HMU7_LEGLN</name>
<dbReference type="Gene3D" id="3.30.470.20">
    <property type="entry name" value="ATP-grasp fold, B domain"/>
    <property type="match status" value="1"/>
</dbReference>
<dbReference type="KEGG" id="llo:LLO_3333"/>
<gene>
    <name evidence="4" type="ordered locus">LLO_3333</name>
</gene>
<dbReference type="Gene3D" id="3.30.1490.20">
    <property type="entry name" value="ATP-grasp fold, A domain"/>
    <property type="match status" value="1"/>
</dbReference>
<dbReference type="OrthoDB" id="336227at2"/>
<dbReference type="HOGENOM" id="CLU_865360_0_0_6"/>
<sequence length="317" mass="35404">MIALFRRLKNHGILSINQRNTDFVLRYNPRKLFPLVDDKLKTKKLALKAGIAVPPLYDIIETEQQIKTIEERLAPYNDFVVKPARGSGGDGILVFKDKVYGRYRQINGKLMTTQELSYHLSCLLSGAYSLGGSSDYAIIEKRVVVDPVFAEVSYEGIPDIRIISLLGYPAMAMVRLPTRLSGGKANLHQGAIGVGVDMATGKTLGGVYHNDIIDYHPDTLNSIVDIEVPYWNKILEIASSCYELTGLGYLGVDIVLDKDQGPLMLELNARPGLNIQIANREGGLKRYRTIEARYHQFPQESVAEKVAFSRESFSRLK</sequence>
<keyword evidence="2" id="KW-0067">ATP-binding</keyword>
<dbReference type="PROSITE" id="PS50975">
    <property type="entry name" value="ATP_GRASP"/>
    <property type="match status" value="1"/>
</dbReference>